<protein>
    <submittedName>
        <fullName evidence="1">Uncharacterized protein</fullName>
    </submittedName>
</protein>
<evidence type="ECO:0000313" key="2">
    <source>
        <dbReference type="Proteomes" id="UP001623232"/>
    </source>
</evidence>
<dbReference type="EMBL" id="CP123586">
    <property type="protein sequence ID" value="WZK91399.1"/>
    <property type="molecule type" value="Genomic_DNA"/>
</dbReference>
<dbReference type="Proteomes" id="UP001623232">
    <property type="component" value="Plasmid unnamed2"/>
</dbReference>
<proteinExistence type="predicted"/>
<accession>A0ABZ2XZ78</accession>
<name>A0ABZ2XZ78_9RHOB</name>
<keyword evidence="2" id="KW-1185">Reference proteome</keyword>
<geneLocation type="plasmid" evidence="1 2">
    <name>unnamed2</name>
</geneLocation>
<sequence length="119" mass="12325">MTFQDTSFRHLFQASDGTWVLPVDAGAFNGYSAVVPAPFGMAPVLDTGSLLRVQSNTNSPLPDVLWRVVARVAPASDAGSQVASLVLVPTDVPANVPAPSVKRVEEAVLGKPAQSALAA</sequence>
<keyword evidence="1" id="KW-0614">Plasmid</keyword>
<gene>
    <name evidence="1" type="ORF">QEZ52_21915</name>
</gene>
<reference evidence="1 2" key="1">
    <citation type="submission" date="2023-04" db="EMBL/GenBank/DDBJ databases">
        <title>Complete genome sequence of Alisedimentitalea scapharcae.</title>
        <authorList>
            <person name="Rong J.-C."/>
            <person name="Yi M.-L."/>
            <person name="Zhao Q."/>
        </authorList>
    </citation>
    <scope>NUCLEOTIDE SEQUENCE [LARGE SCALE GENOMIC DNA]</scope>
    <source>
        <strain evidence="1 2">KCTC 42119</strain>
        <plasmid evidence="1 2">unnamed2</plasmid>
    </source>
</reference>
<organism evidence="1 2">
    <name type="scientific">Aliisedimentitalea scapharcae</name>
    <dbReference type="NCBI Taxonomy" id="1524259"/>
    <lineage>
        <taxon>Bacteria</taxon>
        <taxon>Pseudomonadati</taxon>
        <taxon>Pseudomonadota</taxon>
        <taxon>Alphaproteobacteria</taxon>
        <taxon>Rhodobacterales</taxon>
        <taxon>Roseobacteraceae</taxon>
        <taxon>Aliisedimentitalea</taxon>
    </lineage>
</organism>
<dbReference type="RefSeq" id="WP_343211624.1">
    <property type="nucleotide sequence ID" value="NZ_CP123586.1"/>
</dbReference>
<evidence type="ECO:0000313" key="1">
    <source>
        <dbReference type="EMBL" id="WZK91399.1"/>
    </source>
</evidence>